<evidence type="ECO:0000256" key="9">
    <source>
        <dbReference type="ARBA" id="ARBA00031501"/>
    </source>
</evidence>
<dbReference type="Proteomes" id="UP001164965">
    <property type="component" value="Chromosome"/>
</dbReference>
<dbReference type="RefSeq" id="WP_265383003.1">
    <property type="nucleotide sequence ID" value="NZ_CP110615.1"/>
</dbReference>
<comment type="catalytic activity">
    <reaction evidence="1 10">
        <text>Transfers a segment of a (1-&gt;4)-alpha-D-glucan to a new position in an acceptor, which may be glucose or a (1-&gt;4)-alpha-D-glucan.</text>
        <dbReference type="EC" id="2.4.1.25"/>
    </reaction>
</comment>
<reference evidence="11" key="1">
    <citation type="submission" date="2022-10" db="EMBL/GenBank/DDBJ databases">
        <title>Rhodococcus sp.75.</title>
        <authorList>
            <person name="Sun M."/>
        </authorList>
    </citation>
    <scope>NUCLEOTIDE SEQUENCE</scope>
    <source>
        <strain evidence="11">75</strain>
    </source>
</reference>
<evidence type="ECO:0000256" key="2">
    <source>
        <dbReference type="ARBA" id="ARBA00005684"/>
    </source>
</evidence>
<dbReference type="EC" id="2.4.1.25" evidence="3 10"/>
<dbReference type="GO" id="GO:0004134">
    <property type="term" value="F:4-alpha-glucanotransferase activity"/>
    <property type="evidence" value="ECO:0007669"/>
    <property type="project" value="UniProtKB-EC"/>
</dbReference>
<dbReference type="NCBIfam" id="TIGR00217">
    <property type="entry name" value="malQ"/>
    <property type="match status" value="1"/>
</dbReference>
<organism evidence="11 12">
    <name type="scientific">Rhodococcus antarcticus</name>
    <dbReference type="NCBI Taxonomy" id="2987751"/>
    <lineage>
        <taxon>Bacteria</taxon>
        <taxon>Bacillati</taxon>
        <taxon>Actinomycetota</taxon>
        <taxon>Actinomycetes</taxon>
        <taxon>Mycobacteriales</taxon>
        <taxon>Nocardiaceae</taxon>
        <taxon>Rhodococcus</taxon>
    </lineage>
</organism>
<dbReference type="Pfam" id="PF02446">
    <property type="entry name" value="Glyco_hydro_77"/>
    <property type="match status" value="1"/>
</dbReference>
<dbReference type="SUPFAM" id="SSF51445">
    <property type="entry name" value="(Trans)glycosidases"/>
    <property type="match status" value="1"/>
</dbReference>
<dbReference type="InterPro" id="IPR003385">
    <property type="entry name" value="Glyco_hydro_77"/>
</dbReference>
<evidence type="ECO:0000256" key="7">
    <source>
        <dbReference type="ARBA" id="ARBA00023277"/>
    </source>
</evidence>
<dbReference type="PANTHER" id="PTHR32438:SF5">
    <property type="entry name" value="4-ALPHA-GLUCANOTRANSFERASE DPE1, CHLOROPLASTIC_AMYLOPLASTIC"/>
    <property type="match status" value="1"/>
</dbReference>
<dbReference type="EMBL" id="CP110615">
    <property type="protein sequence ID" value="UZJ24897.1"/>
    <property type="molecule type" value="Genomic_DNA"/>
</dbReference>
<evidence type="ECO:0000256" key="4">
    <source>
        <dbReference type="ARBA" id="ARBA00020295"/>
    </source>
</evidence>
<gene>
    <name evidence="11" type="primary">malQ</name>
    <name evidence="11" type="ORF">RHODO2019_17650</name>
</gene>
<dbReference type="Gene3D" id="3.20.20.80">
    <property type="entry name" value="Glycosidases"/>
    <property type="match status" value="1"/>
</dbReference>
<evidence type="ECO:0000256" key="10">
    <source>
        <dbReference type="RuleBase" id="RU361207"/>
    </source>
</evidence>
<proteinExistence type="inferred from homology"/>
<name>A0ABY6NZQ1_9NOCA</name>
<evidence type="ECO:0000313" key="12">
    <source>
        <dbReference type="Proteomes" id="UP001164965"/>
    </source>
</evidence>
<dbReference type="PANTHER" id="PTHR32438">
    <property type="entry name" value="4-ALPHA-GLUCANOTRANSFERASE DPE1, CHLOROPLASTIC/AMYLOPLASTIC"/>
    <property type="match status" value="1"/>
</dbReference>
<evidence type="ECO:0000256" key="3">
    <source>
        <dbReference type="ARBA" id="ARBA00012560"/>
    </source>
</evidence>
<keyword evidence="5 10" id="KW-0328">Glycosyltransferase</keyword>
<dbReference type="InterPro" id="IPR017853">
    <property type="entry name" value="GH"/>
</dbReference>
<protein>
    <recommendedName>
        <fullName evidence="4 10">4-alpha-glucanotransferase</fullName>
        <ecNumber evidence="3 10">2.4.1.25</ecNumber>
    </recommendedName>
    <alternativeName>
        <fullName evidence="8 10">Amylomaltase</fullName>
    </alternativeName>
    <alternativeName>
        <fullName evidence="9 10">Disproportionating enzyme</fullName>
    </alternativeName>
</protein>
<keyword evidence="7 10" id="KW-0119">Carbohydrate metabolism</keyword>
<evidence type="ECO:0000256" key="6">
    <source>
        <dbReference type="ARBA" id="ARBA00022679"/>
    </source>
</evidence>
<keyword evidence="12" id="KW-1185">Reference proteome</keyword>
<evidence type="ECO:0000256" key="5">
    <source>
        <dbReference type="ARBA" id="ARBA00022676"/>
    </source>
</evidence>
<evidence type="ECO:0000256" key="1">
    <source>
        <dbReference type="ARBA" id="ARBA00000439"/>
    </source>
</evidence>
<keyword evidence="6 10" id="KW-0808">Transferase</keyword>
<evidence type="ECO:0000256" key="8">
    <source>
        <dbReference type="ARBA" id="ARBA00031423"/>
    </source>
</evidence>
<accession>A0ABY6NZQ1</accession>
<evidence type="ECO:0000313" key="11">
    <source>
        <dbReference type="EMBL" id="UZJ24897.1"/>
    </source>
</evidence>
<sequence length="610" mass="65563">MSAPDPSPLDRAERDTDDWGVARHWLDDAETECTPSAGTVEALRAVIGTPPQDLVRRVPIVLAPGRDAVLPAGELECEDGTRRPVGGPAPEDLPLGYHRLHPADGPSRRVIVSPGRCYRPDGLRTWGWAVQLYAARSAGSWATGDLADLRALRELARAQGAGFLLVNPLHGVAPTTEQEDSPYLPATRRFRNPLYLRVEEVPGVELTAAERAQGARLGAADVLDRDAGWALHQAVLRRAFSTSADFERWRTEQGEPLEQWARWCSLAQTHGDDFHDWPVPLQDPAAAPTDADEVTFHAWLQWCLAVQLDAACDGLTVLQDLPIGVSGGGADAWAWQDVLAHGVTVGAPADAFNSLGQDWGSPPLVPWRLRLADYEPFVQSVRATLAGGGGLRIDHVMGLFRLWWVPAGMSPADGAYVRYPWRDMLAIVALESHRARALVVGEDLGVVEDGVREALAEHDILSYRVLYFEDDAPADYPVDAMAAVSTHDLPTVAGLLDGSDVAEMVGLGLGSAEELAPGRQAMLDVIGAQPGERASRAVLDAYRALGGAPSAMLCATLDDAVLAARRPNIPGTTERANWCIPLPVRVEELGGLESVRAVADVLTAATTGDR</sequence>
<comment type="similarity">
    <text evidence="2 10">Belongs to the disproportionating enzyme family.</text>
</comment>